<organism evidence="10 11">
    <name type="scientific">Limnochorda pilosa</name>
    <dbReference type="NCBI Taxonomy" id="1555112"/>
    <lineage>
        <taxon>Bacteria</taxon>
        <taxon>Bacillati</taxon>
        <taxon>Bacillota</taxon>
        <taxon>Limnochordia</taxon>
        <taxon>Limnochordales</taxon>
        <taxon>Limnochordaceae</taxon>
        <taxon>Limnochorda</taxon>
    </lineage>
</organism>
<dbReference type="Gene3D" id="3.40.50.10950">
    <property type="match status" value="1"/>
</dbReference>
<evidence type="ECO:0000259" key="9">
    <source>
        <dbReference type="Pfam" id="PF01515"/>
    </source>
</evidence>
<evidence type="ECO:0000256" key="7">
    <source>
        <dbReference type="ARBA" id="ARBA00023315"/>
    </source>
</evidence>
<dbReference type="Proteomes" id="UP000065807">
    <property type="component" value="Chromosome"/>
</dbReference>
<feature type="domain" description="Phosphate acetyl/butaryl transferase" evidence="9">
    <location>
        <begin position="9"/>
        <end position="333"/>
    </location>
</feature>
<sequence>MGDELAQRVMEPLWERARSLKRRVLLVEGEDERVLRAARILADEGLVEPAVVGDTDRVRQLAGRIGMDLAGIELRDPARDPQREALIAHLLELRREKGMTAEQAERLVRADVNYYGALLVLRGEAHGYVGGAAHATADTLRPALQLIRARSGVKTVSSYFIMVVPDRRFGEDGVLLFADCGLVPQPEPEELAEIGLSTAASTRSLFGVEPRVAFLSFSTLGSASHPLVDRVREAVRIAREREPGLALDGELQVDAALIPEVAARKAPGSGVAGRANVLVFPDLQAGNIGYKLVQRLAGAAALGPIVQGLRKPVNDLSRGCSAEDVVQVAVLTALGE</sequence>
<dbReference type="STRING" id="1555112.LIP_1178"/>
<dbReference type="PANTHER" id="PTHR43356">
    <property type="entry name" value="PHOSPHATE ACETYLTRANSFERASE"/>
    <property type="match status" value="1"/>
</dbReference>
<dbReference type="EMBL" id="AP014924">
    <property type="protein sequence ID" value="BAS27035.1"/>
    <property type="molecule type" value="Genomic_DNA"/>
</dbReference>
<comment type="pathway">
    <text evidence="2">Metabolic intermediate biosynthesis; acetyl-CoA biosynthesis; acetyl-CoA from acetate: step 2/2.</text>
</comment>
<keyword evidence="11" id="KW-1185">Reference proteome</keyword>
<protein>
    <recommendedName>
        <fullName evidence="5">Phosphate acetyltransferase</fullName>
        <ecNumber evidence="4">2.3.1.8</ecNumber>
    </recommendedName>
    <alternativeName>
        <fullName evidence="8">Phosphotransacetylase</fullName>
    </alternativeName>
</protein>
<name>A0A0K2SIW9_LIMPI</name>
<dbReference type="RefSeq" id="WP_231699347.1">
    <property type="nucleotide sequence ID" value="NZ_AP014924.1"/>
</dbReference>
<keyword evidence="7" id="KW-0012">Acyltransferase</keyword>
<dbReference type="AlphaFoldDB" id="A0A0K2SIW9"/>
<evidence type="ECO:0000256" key="5">
    <source>
        <dbReference type="ARBA" id="ARBA00021528"/>
    </source>
</evidence>
<dbReference type="InterPro" id="IPR002505">
    <property type="entry name" value="PTA_PTB"/>
</dbReference>
<dbReference type="KEGG" id="lpil:LIP_1178"/>
<evidence type="ECO:0000256" key="3">
    <source>
        <dbReference type="ARBA" id="ARBA00005656"/>
    </source>
</evidence>
<dbReference type="InterPro" id="IPR004614">
    <property type="entry name" value="P_AcTrfase"/>
</dbReference>
<evidence type="ECO:0000256" key="6">
    <source>
        <dbReference type="ARBA" id="ARBA00022679"/>
    </source>
</evidence>
<dbReference type="SUPFAM" id="SSF53659">
    <property type="entry name" value="Isocitrate/Isopropylmalate dehydrogenase-like"/>
    <property type="match status" value="1"/>
</dbReference>
<dbReference type="InterPro" id="IPR042113">
    <property type="entry name" value="P_AcTrfase_dom1"/>
</dbReference>
<gene>
    <name evidence="10" type="ORF">LIP_1178</name>
</gene>
<dbReference type="PIRSF" id="PIRSF000428">
    <property type="entry name" value="P_Ac_trans"/>
    <property type="match status" value="1"/>
</dbReference>
<dbReference type="InterPro" id="IPR042112">
    <property type="entry name" value="P_AcTrfase_dom2"/>
</dbReference>
<evidence type="ECO:0000256" key="8">
    <source>
        <dbReference type="ARBA" id="ARBA00031108"/>
    </source>
</evidence>
<dbReference type="NCBIfam" id="TIGR00651">
    <property type="entry name" value="pta"/>
    <property type="match status" value="1"/>
</dbReference>
<dbReference type="InterPro" id="IPR012147">
    <property type="entry name" value="P_Ac_Bu_trans"/>
</dbReference>
<dbReference type="GO" id="GO:0008959">
    <property type="term" value="F:phosphate acetyltransferase activity"/>
    <property type="evidence" value="ECO:0007669"/>
    <property type="project" value="UniProtKB-EC"/>
</dbReference>
<accession>A0A0K2SIW9</accession>
<dbReference type="Gene3D" id="3.40.50.10750">
    <property type="entry name" value="Isocitrate/Isopropylmalate dehydrogenase-like"/>
    <property type="match status" value="1"/>
</dbReference>
<evidence type="ECO:0000313" key="10">
    <source>
        <dbReference type="EMBL" id="BAS27035.1"/>
    </source>
</evidence>
<reference evidence="11" key="2">
    <citation type="journal article" date="2016" name="Int. J. Syst. Evol. Microbiol.">
        <title>Complete genome sequence and cell structure of Limnochorda pilosa, a Gram-negative spore-former within the phylum Firmicutes.</title>
        <authorList>
            <person name="Watanabe M."/>
            <person name="Kojima H."/>
            <person name="Fukui M."/>
        </authorList>
    </citation>
    <scope>NUCLEOTIDE SEQUENCE [LARGE SCALE GENOMIC DNA]</scope>
    <source>
        <strain evidence="11">HC45</strain>
    </source>
</reference>
<dbReference type="PANTHER" id="PTHR43356:SF3">
    <property type="entry name" value="PHOSPHATE ACETYLTRANSFERASE"/>
    <property type="match status" value="1"/>
</dbReference>
<proteinExistence type="inferred from homology"/>
<evidence type="ECO:0000256" key="4">
    <source>
        <dbReference type="ARBA" id="ARBA00012707"/>
    </source>
</evidence>
<evidence type="ECO:0000256" key="1">
    <source>
        <dbReference type="ARBA" id="ARBA00000705"/>
    </source>
</evidence>
<comment type="similarity">
    <text evidence="3">Belongs to the phosphate acetyltransferase and butyryltransferase family.</text>
</comment>
<dbReference type="PATRIC" id="fig|1555112.3.peg.1227"/>
<evidence type="ECO:0000313" key="11">
    <source>
        <dbReference type="Proteomes" id="UP000065807"/>
    </source>
</evidence>
<reference evidence="11" key="1">
    <citation type="submission" date="2015-07" db="EMBL/GenBank/DDBJ databases">
        <title>Complete genome sequence and phylogenetic analysis of Limnochorda pilosa.</title>
        <authorList>
            <person name="Watanabe M."/>
            <person name="Kojima H."/>
            <person name="Fukui M."/>
        </authorList>
    </citation>
    <scope>NUCLEOTIDE SEQUENCE [LARGE SCALE GENOMIC DNA]</scope>
    <source>
        <strain evidence="11">HC45</strain>
    </source>
</reference>
<dbReference type="InterPro" id="IPR050500">
    <property type="entry name" value="Phos_Acetyltrans/Butyryltrans"/>
</dbReference>
<evidence type="ECO:0000256" key="2">
    <source>
        <dbReference type="ARBA" id="ARBA00004989"/>
    </source>
</evidence>
<comment type="catalytic activity">
    <reaction evidence="1">
        <text>acetyl-CoA + phosphate = acetyl phosphate + CoA</text>
        <dbReference type="Rhea" id="RHEA:19521"/>
        <dbReference type="ChEBI" id="CHEBI:22191"/>
        <dbReference type="ChEBI" id="CHEBI:43474"/>
        <dbReference type="ChEBI" id="CHEBI:57287"/>
        <dbReference type="ChEBI" id="CHEBI:57288"/>
        <dbReference type="EC" id="2.3.1.8"/>
    </reaction>
</comment>
<dbReference type="NCBIfam" id="NF007233">
    <property type="entry name" value="PRK09653.1"/>
    <property type="match status" value="1"/>
</dbReference>
<keyword evidence="6 10" id="KW-0808">Transferase</keyword>
<dbReference type="EC" id="2.3.1.8" evidence="4"/>
<dbReference type="Pfam" id="PF01515">
    <property type="entry name" value="PTA_PTB"/>
    <property type="match status" value="1"/>
</dbReference>